<dbReference type="Proteomes" id="UP000007813">
    <property type="component" value="Unassembled WGS sequence"/>
</dbReference>
<dbReference type="RefSeq" id="WP_009374651.1">
    <property type="nucleotide sequence ID" value="NZ_ALJD01000002.1"/>
</dbReference>
<proteinExistence type="predicted"/>
<comment type="caution">
    <text evidence="1">The sequence shown here is derived from an EMBL/GenBank/DDBJ whole genome shotgun (WGS) entry which is preliminary data.</text>
</comment>
<name>J3JI63_9EURY</name>
<evidence type="ECO:0000313" key="2">
    <source>
        <dbReference type="Proteomes" id="UP000007813"/>
    </source>
</evidence>
<dbReference type="EMBL" id="ALJD01000002">
    <property type="protein sequence ID" value="EJN61576.1"/>
    <property type="molecule type" value="Genomic_DNA"/>
</dbReference>
<organism evidence="1 2">
    <name type="scientific">Halogranum salarium B-1</name>
    <dbReference type="NCBI Taxonomy" id="1210908"/>
    <lineage>
        <taxon>Archaea</taxon>
        <taxon>Methanobacteriati</taxon>
        <taxon>Methanobacteriota</taxon>
        <taxon>Stenosarchaea group</taxon>
        <taxon>Halobacteria</taxon>
        <taxon>Halobacteriales</taxon>
        <taxon>Haloferacaceae</taxon>
    </lineage>
</organism>
<dbReference type="eggNOG" id="ENOG502N5VR">
    <property type="taxonomic scope" value="Archaea"/>
</dbReference>
<sequence length="291" mass="32468">MSGESSDSSDPILEESSFSGKVFLLGAPQTGVLDHQRLCEELEGRTVELEGDFNEDEENLHIPPVFRSESGDAAAIAKITRVSKFKASQVSGVVGFVRHNQPDTVTFEDKKILTLDSVETRFAIYECSGQYYLSILGKRALVNSISKIISDELERVGFTIQELSIEHDGFENIYRELVDYLRITTFSDYSNPTIDKKRLIGNGYGEEEEYRREARDGSVRGHRFGTRKIGDGTDKTIEISGDGLVRCYNKIALGEYLGMIAQYIIPNVRTQTQSSVFAFGSKESITSAQQD</sequence>
<reference evidence="1 2" key="1">
    <citation type="journal article" date="2012" name="J. Bacteriol.">
        <title>Draft Genome Sequence of the Extremely Halophilic Archaeon Halogranum salarium B-1T.</title>
        <authorList>
            <person name="Kim K.K."/>
            <person name="Lee K.C."/>
            <person name="Lee J.S."/>
        </authorList>
    </citation>
    <scope>NUCLEOTIDE SEQUENCE [LARGE SCALE GENOMIC DNA]</scope>
    <source>
        <strain evidence="1 2">B-1</strain>
    </source>
</reference>
<dbReference type="OrthoDB" id="351271at2157"/>
<gene>
    <name evidence="1" type="ORF">HSB1_06170</name>
</gene>
<accession>J3JI63</accession>
<evidence type="ECO:0000313" key="1">
    <source>
        <dbReference type="EMBL" id="EJN61576.1"/>
    </source>
</evidence>
<protein>
    <submittedName>
        <fullName evidence="1">Uncharacterized protein</fullName>
    </submittedName>
</protein>
<dbReference type="AlphaFoldDB" id="J3JI63"/>